<evidence type="ECO:0000259" key="1">
    <source>
        <dbReference type="Pfam" id="PF04055"/>
    </source>
</evidence>
<dbReference type="GO" id="GO:0003824">
    <property type="term" value="F:catalytic activity"/>
    <property type="evidence" value="ECO:0007669"/>
    <property type="project" value="InterPro"/>
</dbReference>
<dbReference type="InterPro" id="IPR034505">
    <property type="entry name" value="Coproporphyrinogen-III_oxidase"/>
</dbReference>
<dbReference type="GO" id="GO:0051539">
    <property type="term" value="F:4 iron, 4 sulfur cluster binding"/>
    <property type="evidence" value="ECO:0007669"/>
    <property type="project" value="TreeGrafter"/>
</dbReference>
<dbReference type="Pfam" id="PF04055">
    <property type="entry name" value="Radical_SAM"/>
    <property type="match status" value="1"/>
</dbReference>
<dbReference type="PANTHER" id="PTHR13932:SF5">
    <property type="entry name" value="RADICAL S-ADENOSYL METHIONINE DOMAIN-CONTAINING PROTEIN 1, MITOCHONDRIAL"/>
    <property type="match status" value="1"/>
</dbReference>
<reference evidence="2" key="1">
    <citation type="submission" date="2018-06" db="EMBL/GenBank/DDBJ databases">
        <authorList>
            <person name="Zhirakovskaya E."/>
        </authorList>
    </citation>
    <scope>NUCLEOTIDE SEQUENCE</scope>
</reference>
<proteinExistence type="predicted"/>
<dbReference type="AlphaFoldDB" id="A0A3B0RWP9"/>
<feature type="domain" description="Radical SAM core" evidence="1">
    <location>
        <begin position="32"/>
        <end position="92"/>
    </location>
</feature>
<name>A0A3B0RWP9_9ZZZZ</name>
<accession>A0A3B0RWP9</accession>
<dbReference type="GO" id="GO:0006779">
    <property type="term" value="P:porphyrin-containing compound biosynthetic process"/>
    <property type="evidence" value="ECO:0007669"/>
    <property type="project" value="TreeGrafter"/>
</dbReference>
<protein>
    <recommendedName>
        <fullName evidence="1">Radical SAM core domain-containing protein</fullName>
    </recommendedName>
</protein>
<organism evidence="2">
    <name type="scientific">hydrothermal vent metagenome</name>
    <dbReference type="NCBI Taxonomy" id="652676"/>
    <lineage>
        <taxon>unclassified sequences</taxon>
        <taxon>metagenomes</taxon>
        <taxon>ecological metagenomes</taxon>
    </lineage>
</organism>
<dbReference type="InterPro" id="IPR058240">
    <property type="entry name" value="rSAM_sf"/>
</dbReference>
<dbReference type="SFLD" id="SFLDS00029">
    <property type="entry name" value="Radical_SAM"/>
    <property type="match status" value="1"/>
</dbReference>
<feature type="non-terminal residue" evidence="2">
    <location>
        <position position="92"/>
    </location>
</feature>
<gene>
    <name evidence="2" type="ORF">MNBD_ACTINO01-2211</name>
</gene>
<dbReference type="PANTHER" id="PTHR13932">
    <property type="entry name" value="COPROPORPHYRINIGEN III OXIDASE"/>
    <property type="match status" value="1"/>
</dbReference>
<evidence type="ECO:0000313" key="2">
    <source>
        <dbReference type="EMBL" id="VAV92946.1"/>
    </source>
</evidence>
<dbReference type="GO" id="GO:0005737">
    <property type="term" value="C:cytoplasm"/>
    <property type="evidence" value="ECO:0007669"/>
    <property type="project" value="TreeGrafter"/>
</dbReference>
<sequence>MSVGEEGRFGSSSLRANDADLADAAHLWKSAYVHIPFCAHRCPYCDFAIVDESVEDDGDHQRYVDAVVREIEMETSFSPLDAVNFGGGTPSL</sequence>
<dbReference type="InterPro" id="IPR007197">
    <property type="entry name" value="rSAM"/>
</dbReference>
<dbReference type="SUPFAM" id="SSF102114">
    <property type="entry name" value="Radical SAM enzymes"/>
    <property type="match status" value="1"/>
</dbReference>
<dbReference type="EMBL" id="UOEI01000087">
    <property type="protein sequence ID" value="VAV92946.1"/>
    <property type="molecule type" value="Genomic_DNA"/>
</dbReference>